<dbReference type="WBParaSite" id="Csp11.Scaffold626.g6634.t1">
    <property type="protein sequence ID" value="Csp11.Scaffold626.g6634.t1"/>
    <property type="gene ID" value="Csp11.Scaffold626.g6634"/>
</dbReference>
<dbReference type="Proteomes" id="UP000095282">
    <property type="component" value="Unplaced"/>
</dbReference>
<organism evidence="1 2">
    <name type="scientific">Caenorhabditis tropicalis</name>
    <dbReference type="NCBI Taxonomy" id="1561998"/>
    <lineage>
        <taxon>Eukaryota</taxon>
        <taxon>Metazoa</taxon>
        <taxon>Ecdysozoa</taxon>
        <taxon>Nematoda</taxon>
        <taxon>Chromadorea</taxon>
        <taxon>Rhabditida</taxon>
        <taxon>Rhabditina</taxon>
        <taxon>Rhabditomorpha</taxon>
        <taxon>Rhabditoidea</taxon>
        <taxon>Rhabditidae</taxon>
        <taxon>Peloderinae</taxon>
        <taxon>Caenorhabditis</taxon>
    </lineage>
</organism>
<evidence type="ECO:0000313" key="1">
    <source>
        <dbReference type="Proteomes" id="UP000095282"/>
    </source>
</evidence>
<proteinExistence type="predicted"/>
<sequence length="450" mass="53279">MNNFIGYICSFFSPPPNNLDQIKRNFEGGISTLKPHPTRENQFVKCEGTIESLEQEVSEVVDMLPELLYAVRFEDKYERLRKTFISRLLVARAEYYTLKKFATHRFEILELKHEKILEAYNFLSTYEHLAARMADYKNFEKLVYGMKNGMYELKAVTELFTTNEPFIAMKLEPTPTILGKYLHYPGSLLTISKDLVVFDEILTEMQLVMNANTSFKPDLLKRLKPSVHRIDSQFCEFYGVSPDRLVEQEKQAIVFMRIRDFMADIIEWNEVIKDSEMDSSRLKESILNHIEYHRIAVRIRMEFRTKFMNLFGEYGGRIVDIEEAIQPLRQLLDNVRYGAIPPPSLDNDFKNLDHCIRKVIINYQMFFIARNWEWMRHENSLETKAKFAYRMVINIKLLVDKMKKDEFMERESHRQSICTYLDNHTDMLGVLKRSRNGFMHGGTRHNVWSD</sequence>
<protein>
    <submittedName>
        <fullName evidence="2">ApeA_NTD1 domain-containing protein</fullName>
    </submittedName>
</protein>
<name>A0A1I7TJW4_9PELO</name>
<dbReference type="AlphaFoldDB" id="A0A1I7TJW4"/>
<reference evidence="2" key="1">
    <citation type="submission" date="2016-11" db="UniProtKB">
        <authorList>
            <consortium name="WormBaseParasite"/>
        </authorList>
    </citation>
    <scope>IDENTIFICATION</scope>
</reference>
<accession>A0A1I7TJW4</accession>
<evidence type="ECO:0000313" key="2">
    <source>
        <dbReference type="WBParaSite" id="Csp11.Scaffold626.g6634.t1"/>
    </source>
</evidence>
<keyword evidence="1" id="KW-1185">Reference proteome</keyword>